<dbReference type="Proteomes" id="UP000763447">
    <property type="component" value="Unassembled WGS sequence"/>
</dbReference>
<sequence length="76" mass="7971">MLTKDYSTPVILEASNVIDGGKQFENVPVFLQGQVKELVESLGIDLSSNKPAAPSNVAAVKAATKSDTIVVTPKEA</sequence>
<reference evidence="1 2" key="1">
    <citation type="submission" date="2020-04" db="EMBL/GenBank/DDBJ databases">
        <title>A novel species of genus Lactobacillus that was isolated from fermented food Zha-chili.</title>
        <authorList>
            <person name="Zhang Z."/>
        </authorList>
    </citation>
    <scope>NUCLEOTIDE SEQUENCE [LARGE SCALE GENOMIC DNA]</scope>
    <source>
        <strain evidence="2">HBUAS51383</strain>
    </source>
</reference>
<organism evidence="1 2">
    <name type="scientific">Secundilactobacillus angelensis</name>
    <dbReference type="NCBI Taxonomy" id="2722706"/>
    <lineage>
        <taxon>Bacteria</taxon>
        <taxon>Bacillati</taxon>
        <taxon>Bacillota</taxon>
        <taxon>Bacilli</taxon>
        <taxon>Lactobacillales</taxon>
        <taxon>Lactobacillaceae</taxon>
        <taxon>Secundilactobacillus</taxon>
    </lineage>
</organism>
<gene>
    <name evidence="1" type="ORF">HC026_02070</name>
</gene>
<evidence type="ECO:0000313" key="2">
    <source>
        <dbReference type="Proteomes" id="UP000763447"/>
    </source>
</evidence>
<comment type="caution">
    <text evidence="1">The sequence shown here is derived from an EMBL/GenBank/DDBJ whole genome shotgun (WGS) entry which is preliminary data.</text>
</comment>
<accession>A0ABX1KUW5</accession>
<protein>
    <submittedName>
        <fullName evidence="1">Uncharacterized protein</fullName>
    </submittedName>
</protein>
<evidence type="ECO:0000313" key="1">
    <source>
        <dbReference type="EMBL" id="NLR17701.1"/>
    </source>
</evidence>
<dbReference type="EMBL" id="JAAXLJ010000003">
    <property type="protein sequence ID" value="NLR17701.1"/>
    <property type="molecule type" value="Genomic_DNA"/>
</dbReference>
<proteinExistence type="predicted"/>
<keyword evidence="2" id="KW-1185">Reference proteome</keyword>
<dbReference type="RefSeq" id="WP_168924326.1">
    <property type="nucleotide sequence ID" value="NZ_JAAXLJ010000003.1"/>
</dbReference>
<name>A0ABX1KUW5_9LACO</name>